<dbReference type="EMBL" id="JBHFFA010000001">
    <property type="protein sequence ID" value="KAL2649361.1"/>
    <property type="molecule type" value="Genomic_DNA"/>
</dbReference>
<dbReference type="Proteomes" id="UP001605036">
    <property type="component" value="Unassembled WGS sequence"/>
</dbReference>
<feature type="transmembrane region" description="Helical" evidence="1">
    <location>
        <begin position="103"/>
        <end position="124"/>
    </location>
</feature>
<evidence type="ECO:0000256" key="1">
    <source>
        <dbReference type="SAM" id="Phobius"/>
    </source>
</evidence>
<name>A0ABD1ZEE3_9MARC</name>
<organism evidence="2 3">
    <name type="scientific">Riccia fluitans</name>
    <dbReference type="NCBI Taxonomy" id="41844"/>
    <lineage>
        <taxon>Eukaryota</taxon>
        <taxon>Viridiplantae</taxon>
        <taxon>Streptophyta</taxon>
        <taxon>Embryophyta</taxon>
        <taxon>Marchantiophyta</taxon>
        <taxon>Marchantiopsida</taxon>
        <taxon>Marchantiidae</taxon>
        <taxon>Marchantiales</taxon>
        <taxon>Ricciaceae</taxon>
        <taxon>Riccia</taxon>
    </lineage>
</organism>
<evidence type="ECO:0000313" key="3">
    <source>
        <dbReference type="Proteomes" id="UP001605036"/>
    </source>
</evidence>
<keyword evidence="1" id="KW-0812">Transmembrane</keyword>
<gene>
    <name evidence="2" type="ORF">R1flu_017489</name>
</gene>
<keyword evidence="1" id="KW-0472">Membrane</keyword>
<accession>A0ABD1ZEE3</accession>
<proteinExistence type="predicted"/>
<keyword evidence="1" id="KW-1133">Transmembrane helix</keyword>
<dbReference type="AlphaFoldDB" id="A0ABD1ZEE3"/>
<evidence type="ECO:0000313" key="2">
    <source>
        <dbReference type="EMBL" id="KAL2649361.1"/>
    </source>
</evidence>
<sequence length="170" mass="18334">MASTSSVFPGPVPLYCPCSTTTIQESLISSSSGSYTRGRFRSGAVNIGRQPKAFRLGTSFVDSFGRKRLTRNAGLEILSLKRLHEKRAGVARAGLPVVSSIPVLGPVMNALLNPVVLMIIYIAGASRFWSGFNRTTYTNSTSTKVALTALWPALYVASKAYRANFKKAVL</sequence>
<keyword evidence="3" id="KW-1185">Reference proteome</keyword>
<protein>
    <submittedName>
        <fullName evidence="2">Uncharacterized protein</fullName>
    </submittedName>
</protein>
<reference evidence="2 3" key="1">
    <citation type="submission" date="2024-09" db="EMBL/GenBank/DDBJ databases">
        <title>Chromosome-scale assembly of Riccia fluitans.</title>
        <authorList>
            <person name="Paukszto L."/>
            <person name="Sawicki J."/>
            <person name="Karawczyk K."/>
            <person name="Piernik-Szablinska J."/>
            <person name="Szczecinska M."/>
            <person name="Mazdziarz M."/>
        </authorList>
    </citation>
    <scope>NUCLEOTIDE SEQUENCE [LARGE SCALE GENOMIC DNA]</scope>
    <source>
        <strain evidence="2">Rf_01</strain>
        <tissue evidence="2">Aerial parts of the thallus</tissue>
    </source>
</reference>
<comment type="caution">
    <text evidence="2">The sequence shown here is derived from an EMBL/GenBank/DDBJ whole genome shotgun (WGS) entry which is preliminary data.</text>
</comment>